<dbReference type="OrthoDB" id="580767at2"/>
<dbReference type="InterPro" id="IPR027417">
    <property type="entry name" value="P-loop_NTPase"/>
</dbReference>
<evidence type="ECO:0000259" key="2">
    <source>
        <dbReference type="Pfam" id="PF25000"/>
    </source>
</evidence>
<dbReference type="InterPro" id="IPR056681">
    <property type="entry name" value="DUF7779"/>
</dbReference>
<proteinExistence type="predicted"/>
<evidence type="ECO:0000313" key="3">
    <source>
        <dbReference type="EMBL" id="SDL65974.1"/>
    </source>
</evidence>
<dbReference type="Pfam" id="PF13424">
    <property type="entry name" value="TPR_12"/>
    <property type="match status" value="2"/>
</dbReference>
<reference evidence="3 4" key="1">
    <citation type="submission" date="2016-10" db="EMBL/GenBank/DDBJ databases">
        <authorList>
            <person name="de Groot N.N."/>
        </authorList>
    </citation>
    <scope>NUCLEOTIDE SEQUENCE [LARGE SCALE GENOMIC DNA]</scope>
    <source>
        <strain evidence="3 4">CGMCC 4.5681</strain>
    </source>
</reference>
<dbReference type="SUPFAM" id="SSF48452">
    <property type="entry name" value="TPR-like"/>
    <property type="match status" value="3"/>
</dbReference>
<organism evidence="3 4">
    <name type="scientific">Nonomuraea maritima</name>
    <dbReference type="NCBI Taxonomy" id="683260"/>
    <lineage>
        <taxon>Bacteria</taxon>
        <taxon>Bacillati</taxon>
        <taxon>Actinomycetota</taxon>
        <taxon>Actinomycetes</taxon>
        <taxon>Streptosporangiales</taxon>
        <taxon>Streptosporangiaceae</taxon>
        <taxon>Nonomuraea</taxon>
    </lineage>
</organism>
<dbReference type="InterPro" id="IPR053137">
    <property type="entry name" value="NLR-like"/>
</dbReference>
<evidence type="ECO:0000259" key="1">
    <source>
        <dbReference type="Pfam" id="PF00931"/>
    </source>
</evidence>
<dbReference type="InterPro" id="IPR002182">
    <property type="entry name" value="NB-ARC"/>
</dbReference>
<dbReference type="NCBIfam" id="NF040586">
    <property type="entry name" value="FxSxx_TPR"/>
    <property type="match status" value="1"/>
</dbReference>
<dbReference type="PANTHER" id="PTHR46082:SF6">
    <property type="entry name" value="AAA+ ATPASE DOMAIN-CONTAINING PROTEIN-RELATED"/>
    <property type="match status" value="1"/>
</dbReference>
<dbReference type="InterPro" id="IPR011990">
    <property type="entry name" value="TPR-like_helical_dom_sf"/>
</dbReference>
<dbReference type="SUPFAM" id="SSF52540">
    <property type="entry name" value="P-loop containing nucleoside triphosphate hydrolases"/>
    <property type="match status" value="1"/>
</dbReference>
<dbReference type="Pfam" id="PF13374">
    <property type="entry name" value="TPR_10"/>
    <property type="match status" value="3"/>
</dbReference>
<name>A0A1G9LVY1_9ACTN</name>
<evidence type="ECO:0000313" key="4">
    <source>
        <dbReference type="Proteomes" id="UP000198683"/>
    </source>
</evidence>
<dbReference type="Pfam" id="PF25000">
    <property type="entry name" value="DUF7779"/>
    <property type="match status" value="1"/>
</dbReference>
<accession>A0A1G9LVY1</accession>
<keyword evidence="4" id="KW-1185">Reference proteome</keyword>
<dbReference type="Pfam" id="PF00931">
    <property type="entry name" value="NB-ARC"/>
    <property type="match status" value="1"/>
</dbReference>
<feature type="domain" description="NB-ARC" evidence="1">
    <location>
        <begin position="75"/>
        <end position="214"/>
    </location>
</feature>
<gene>
    <name evidence="3" type="ORF">SAMN05421874_12644</name>
</gene>
<sequence length="874" mass="97336">MNANRIRIEGDNRTATVVVMALEGLAREERQPTLWGREVPFRNRYFTGRDRELAELRERLAEHSVASVGQPPQPLYGMGGIGKTELAAEYAHRHSDEYDLVWWIRSEQEETIVNSLVALGRRMSLDGFRPDDRDYSARLVLSALADRRPYRRWLLIYDNVQGAKAIQNYLPSGGGHVIITTRDRHWRRAIDADGIEVGEFAPEDTVKFLYKRVTALSAPGTSRSVDAEAEARALADQLGNLPLAAEHAAAYLNETGTSIAEYLELFRANAHELLASSVDIKYPQTVATTWSVARNRISPEAHALFNLLASLSAEPIAEELLVQPTAAAGLAEPLDRVLGSVTEFRRAARELGRFSMLKLDGVRNVVQLHRVVQAVTRDRLLREDPEAAARYRDIAHILLAASDPGSVDREGSELHYQHSLQHLVPSGAVESGNPLVRRLIINQVQHLALRGGFQESLRLGRPTLDLWRERFGRDDKQTLALALQVGNALRMAGEWAQSLDMLADTLQRLRDNFGEVDPVYLSCARAHGIGLRLLGRYSDALENDQRLLPIFERELRPDHPDTLRIRNNLAVSLRCLGRFADALAYDDETLAERQRIFGPVGDPTLGSQFARARDLRGLGRYEESLDLIRQVSNTLERKDEPWNDFRLLVAIDFGVALNRVGLYEDAFEQGRKAWELHRSVLGPEHRQTLQSATNLINDYRLNEDLAGAQRLGEETVLSLEKVAGFDHPNTLIACATLAIVLRVRNNPGGARALNERAVEGLRNRLGDAHPNTLIAMHNLASDLAALGEVARARRMGETVVERCADTRGAGHPNTLAAMANLSLDRNAAGDKEGAQSLRQGVLEAYQNSLMPDHPHARQAAQYGRINLGIEPMND</sequence>
<dbReference type="GO" id="GO:0043531">
    <property type="term" value="F:ADP binding"/>
    <property type="evidence" value="ECO:0007669"/>
    <property type="project" value="InterPro"/>
</dbReference>
<protein>
    <submittedName>
        <fullName evidence="3">Tetratricopeptide repeat-containing protein</fullName>
    </submittedName>
</protein>
<dbReference type="Gene3D" id="3.40.50.300">
    <property type="entry name" value="P-loop containing nucleotide triphosphate hydrolases"/>
    <property type="match status" value="1"/>
</dbReference>
<dbReference type="PANTHER" id="PTHR46082">
    <property type="entry name" value="ATP/GTP-BINDING PROTEIN-RELATED"/>
    <property type="match status" value="1"/>
</dbReference>
<dbReference type="Gene3D" id="1.25.40.10">
    <property type="entry name" value="Tetratricopeptide repeat domain"/>
    <property type="match status" value="2"/>
</dbReference>
<dbReference type="AlphaFoldDB" id="A0A1G9LVY1"/>
<dbReference type="STRING" id="683260.SAMN05421874_12644"/>
<dbReference type="Proteomes" id="UP000198683">
    <property type="component" value="Unassembled WGS sequence"/>
</dbReference>
<dbReference type="EMBL" id="FNFB01000026">
    <property type="protein sequence ID" value="SDL65974.1"/>
    <property type="molecule type" value="Genomic_DNA"/>
</dbReference>
<feature type="domain" description="DUF7779" evidence="2">
    <location>
        <begin position="295"/>
        <end position="381"/>
    </location>
</feature>